<evidence type="ECO:0000313" key="1">
    <source>
        <dbReference type="EMBL" id="QPI52379.1"/>
    </source>
</evidence>
<gene>
    <name evidence="1" type="ORF">IV454_13360</name>
</gene>
<dbReference type="EMBL" id="CP065053">
    <property type="protein sequence ID" value="QPI52379.1"/>
    <property type="molecule type" value="Genomic_DNA"/>
</dbReference>
<sequence length="250" mass="26014">MDRTTLARLVGDLRGDAQLFHTFLADPAAALGSLAYLDESSRRAIAAIDPQAFITDAAALQDRATALGECSGDTCFVTCYATCRVNTRGAGCGETVNLQAGAAARVPPGLNPGSTPFARLVGDLRDDEQLFDTFIADPDAAMRTLPYLDHIGGGTPRALNPRAGGRSAAGLAGADLILGACGPQYTCSCTSYTCDGVTCGGSTCDVTCTDTSCGNTCGDSCGFTTNIDARYLGLDLWRNERARAAYLVRK</sequence>
<name>A0AA48WIT7_9BURK</name>
<dbReference type="RefSeq" id="WP_206091838.1">
    <property type="nucleotide sequence ID" value="NZ_CP065053.1"/>
</dbReference>
<reference evidence="1 2" key="1">
    <citation type="submission" date="2020-11" db="EMBL/GenBank/DDBJ databases">
        <authorList>
            <person name="Sun Q."/>
        </authorList>
    </citation>
    <scope>NUCLEOTIDE SEQUENCE [LARGE SCALE GENOMIC DNA]</scope>
    <source>
        <strain evidence="1 2">P8398</strain>
    </source>
</reference>
<evidence type="ECO:0000313" key="2">
    <source>
        <dbReference type="Proteomes" id="UP000662888"/>
    </source>
</evidence>
<proteinExistence type="predicted"/>
<dbReference type="Proteomes" id="UP000662888">
    <property type="component" value="Chromosome"/>
</dbReference>
<protein>
    <recommendedName>
        <fullName evidence="3">DUF4215 domain-containing protein</fullName>
    </recommendedName>
</protein>
<accession>A0AA48WIT7</accession>
<keyword evidence="2" id="KW-1185">Reference proteome</keyword>
<evidence type="ECO:0008006" key="3">
    <source>
        <dbReference type="Google" id="ProtNLM"/>
    </source>
</evidence>
<organism evidence="1 2">
    <name type="scientific">Massilia antarctica</name>
    <dbReference type="NCBI Taxonomy" id="2765360"/>
    <lineage>
        <taxon>Bacteria</taxon>
        <taxon>Pseudomonadati</taxon>
        <taxon>Pseudomonadota</taxon>
        <taxon>Betaproteobacteria</taxon>
        <taxon>Burkholderiales</taxon>
        <taxon>Oxalobacteraceae</taxon>
        <taxon>Telluria group</taxon>
        <taxon>Massilia</taxon>
    </lineage>
</organism>